<dbReference type="WBParaSite" id="sdigi.contig444.g8361.t1">
    <property type="protein sequence ID" value="sdigi.contig444.g8361.t1"/>
    <property type="gene ID" value="sdigi.contig444.g8361"/>
</dbReference>
<keyword evidence="8 10" id="KW-0333">Golgi apparatus</keyword>
<evidence type="ECO:0000256" key="6">
    <source>
        <dbReference type="ARBA" id="ARBA00022968"/>
    </source>
</evidence>
<dbReference type="Gene3D" id="3.90.550.50">
    <property type="match status" value="1"/>
</dbReference>
<dbReference type="GO" id="GO:0000139">
    <property type="term" value="C:Golgi membrane"/>
    <property type="evidence" value="ECO:0007669"/>
    <property type="project" value="UniProtKB-SubCell"/>
</dbReference>
<evidence type="ECO:0000313" key="12">
    <source>
        <dbReference type="WBParaSite" id="sdigi.contig444.g8361.t1"/>
    </source>
</evidence>
<accession>A0A915Q1F1</accession>
<dbReference type="Proteomes" id="UP000887581">
    <property type="component" value="Unplaced"/>
</dbReference>
<organism evidence="11 12">
    <name type="scientific">Setaria digitata</name>
    <dbReference type="NCBI Taxonomy" id="48799"/>
    <lineage>
        <taxon>Eukaryota</taxon>
        <taxon>Metazoa</taxon>
        <taxon>Ecdysozoa</taxon>
        <taxon>Nematoda</taxon>
        <taxon>Chromadorea</taxon>
        <taxon>Rhabditida</taxon>
        <taxon>Spirurina</taxon>
        <taxon>Spiruromorpha</taxon>
        <taxon>Filarioidea</taxon>
        <taxon>Setariidae</taxon>
        <taxon>Setaria</taxon>
    </lineage>
</organism>
<evidence type="ECO:0000256" key="10">
    <source>
        <dbReference type="RuleBase" id="RU363063"/>
    </source>
</evidence>
<keyword evidence="6" id="KW-0735">Signal-anchor</keyword>
<keyword evidence="5" id="KW-0812">Transmembrane</keyword>
<evidence type="ECO:0000256" key="8">
    <source>
        <dbReference type="ARBA" id="ARBA00023034"/>
    </source>
</evidence>
<keyword evidence="3 10" id="KW-0328">Glycosyltransferase</keyword>
<comment type="similarity">
    <text evidence="2 10">Belongs to the glycosyltransferase 31 family.</text>
</comment>
<dbReference type="PANTHER" id="PTHR11214:SF3">
    <property type="entry name" value="BETA-1,3-GALACTOSYLTRANSFERASE 6"/>
    <property type="match status" value="1"/>
</dbReference>
<comment type="subcellular location">
    <subcellularLocation>
        <location evidence="1 10">Golgi apparatus membrane</location>
        <topology evidence="1 10">Single-pass type II membrane protein</topology>
    </subcellularLocation>
</comment>
<keyword evidence="9" id="KW-0472">Membrane</keyword>
<evidence type="ECO:0000313" key="11">
    <source>
        <dbReference type="Proteomes" id="UP000887581"/>
    </source>
</evidence>
<sequence length="251" mass="30047">MSRAARALHWRNQRADGSAVIYFLIGIQYDSKIMMKIINENKKYDDLIVTSLKDTYDNLTLKHVPYYIKVDDDVVLDLDRLNQQFILSWNSSNIYGAIRYQDPVIRGPFNRYFMPYKYYKKKFYPPFAIGMMYIMPQEAFRKIWRILPFTIWLRLEDVFYTGIAAEIAGVERINIDFMYSRNSIQTLSNRWECDQYGRSRLVVASSFCNSDDLRKFHRKIREIACLKHEYTKLSIETFWQKLKKILSNLNL</sequence>
<evidence type="ECO:0000256" key="4">
    <source>
        <dbReference type="ARBA" id="ARBA00022679"/>
    </source>
</evidence>
<dbReference type="AlphaFoldDB" id="A0A915Q1F1"/>
<reference evidence="12" key="1">
    <citation type="submission" date="2022-11" db="UniProtKB">
        <authorList>
            <consortium name="WormBaseParasite"/>
        </authorList>
    </citation>
    <scope>IDENTIFICATION</scope>
</reference>
<keyword evidence="4" id="KW-0808">Transferase</keyword>
<evidence type="ECO:0000256" key="1">
    <source>
        <dbReference type="ARBA" id="ARBA00004323"/>
    </source>
</evidence>
<evidence type="ECO:0000256" key="7">
    <source>
        <dbReference type="ARBA" id="ARBA00022989"/>
    </source>
</evidence>
<evidence type="ECO:0000256" key="2">
    <source>
        <dbReference type="ARBA" id="ARBA00008661"/>
    </source>
</evidence>
<evidence type="ECO:0000256" key="5">
    <source>
        <dbReference type="ARBA" id="ARBA00022692"/>
    </source>
</evidence>
<protein>
    <recommendedName>
        <fullName evidence="10">Hexosyltransferase</fullName>
        <ecNumber evidence="10">2.4.1.-</ecNumber>
    </recommendedName>
</protein>
<evidence type="ECO:0000256" key="3">
    <source>
        <dbReference type="ARBA" id="ARBA00022676"/>
    </source>
</evidence>
<dbReference type="EC" id="2.4.1.-" evidence="10"/>
<keyword evidence="7" id="KW-1133">Transmembrane helix</keyword>
<evidence type="ECO:0000256" key="9">
    <source>
        <dbReference type="ARBA" id="ARBA00023136"/>
    </source>
</evidence>
<dbReference type="Pfam" id="PF01762">
    <property type="entry name" value="Galactosyl_T"/>
    <property type="match status" value="1"/>
</dbReference>
<dbReference type="GO" id="GO:0016758">
    <property type="term" value="F:hexosyltransferase activity"/>
    <property type="evidence" value="ECO:0007669"/>
    <property type="project" value="InterPro"/>
</dbReference>
<dbReference type="InterPro" id="IPR002659">
    <property type="entry name" value="Glyco_trans_31"/>
</dbReference>
<proteinExistence type="inferred from homology"/>
<name>A0A915Q1F1_9BILA</name>
<dbReference type="GO" id="GO:0006493">
    <property type="term" value="P:protein O-linked glycosylation"/>
    <property type="evidence" value="ECO:0007669"/>
    <property type="project" value="TreeGrafter"/>
</dbReference>
<keyword evidence="11" id="KW-1185">Reference proteome</keyword>
<dbReference type="PANTHER" id="PTHR11214">
    <property type="entry name" value="BETA-1,3-N-ACETYLGLUCOSAMINYLTRANSFERASE"/>
    <property type="match status" value="1"/>
</dbReference>